<dbReference type="InterPro" id="IPR004358">
    <property type="entry name" value="Sig_transdc_His_kin-like_C"/>
</dbReference>
<keyword evidence="7" id="KW-0808">Transferase</keyword>
<sequence length="485" mass="52173">MKRPAKWLWPDTVASRAILILVAALLAFHLLGYWAYRVSVENLATLGQDRGLAERIVSIKRVIAGLPEAPDRDRVAHDLSSASLEVHWSKVSLVLGSAPGTERTRTMEARLKTLAPELAAESFRVGFADDGALGAGEADAYRHMLLVSVRLDDGSWVNFSSSTLGVNQHADWGIVAATICFGVGIVVVALLLLRWATRPLKDLALAAERFSLDQAPQPLSEGGPAEVRRAARAFNTMRERIQRLVAERMQAMAAVSHDLRTPITRLRLRSELLDDEATRGLIDADLGEMEAMIDSTLEYLRGGVSSEAIRLIDLASVIETIVDEHVDLGHDVSLAGITSAPVSGRFLSLKRAFSNIIGNAIKYGAKAQVMITDIGDSLVITVEDEGPGIPEADVERVFHPFVRLEESRGRETGGTGLGLTIAASVIRTHDGKIDLANRVPGGLRVTVALPKAKPHGAITARSPNSGELAKLGGSDRAERSLAAKN</sequence>
<evidence type="ECO:0000256" key="5">
    <source>
        <dbReference type="ARBA" id="ARBA00022519"/>
    </source>
</evidence>
<evidence type="ECO:0000256" key="10">
    <source>
        <dbReference type="ARBA" id="ARBA00022777"/>
    </source>
</evidence>
<dbReference type="SUPFAM" id="SSF47384">
    <property type="entry name" value="Homodimeric domain of signal transducing histidine kinase"/>
    <property type="match status" value="1"/>
</dbReference>
<dbReference type="PROSITE" id="PS50885">
    <property type="entry name" value="HAMP"/>
    <property type="match status" value="1"/>
</dbReference>
<keyword evidence="6" id="KW-0597">Phosphoprotein</keyword>
<evidence type="ECO:0000256" key="2">
    <source>
        <dbReference type="ARBA" id="ARBA00004429"/>
    </source>
</evidence>
<feature type="domain" description="Histidine kinase" evidence="17">
    <location>
        <begin position="254"/>
        <end position="453"/>
    </location>
</feature>
<dbReference type="InterPro" id="IPR005467">
    <property type="entry name" value="His_kinase_dom"/>
</dbReference>
<evidence type="ECO:0000256" key="4">
    <source>
        <dbReference type="ARBA" id="ARBA00022475"/>
    </source>
</evidence>
<evidence type="ECO:0000256" key="14">
    <source>
        <dbReference type="ARBA" id="ARBA00023136"/>
    </source>
</evidence>
<evidence type="ECO:0000256" key="16">
    <source>
        <dbReference type="SAM" id="Phobius"/>
    </source>
</evidence>
<feature type="domain" description="HAMP" evidence="18">
    <location>
        <begin position="194"/>
        <end position="246"/>
    </location>
</feature>
<dbReference type="Proteomes" id="UP000051562">
    <property type="component" value="Unassembled WGS sequence"/>
</dbReference>
<dbReference type="SUPFAM" id="SSF55874">
    <property type="entry name" value="ATPase domain of HSP90 chaperone/DNA topoisomerase II/histidine kinase"/>
    <property type="match status" value="1"/>
</dbReference>
<dbReference type="Pfam" id="PF02518">
    <property type="entry name" value="HATPase_c"/>
    <property type="match status" value="1"/>
</dbReference>
<evidence type="ECO:0000256" key="12">
    <source>
        <dbReference type="ARBA" id="ARBA00022989"/>
    </source>
</evidence>
<evidence type="ECO:0000256" key="11">
    <source>
        <dbReference type="ARBA" id="ARBA00022840"/>
    </source>
</evidence>
<keyword evidence="14 16" id="KW-0472">Membrane</keyword>
<dbReference type="Pfam" id="PF00672">
    <property type="entry name" value="HAMP"/>
    <property type="match status" value="1"/>
</dbReference>
<evidence type="ECO:0000259" key="18">
    <source>
        <dbReference type="PROSITE" id="PS50885"/>
    </source>
</evidence>
<proteinExistence type="predicted"/>
<dbReference type="Gene3D" id="1.10.287.130">
    <property type="match status" value="1"/>
</dbReference>
<keyword evidence="4" id="KW-1003">Cell membrane</keyword>
<evidence type="ECO:0000256" key="1">
    <source>
        <dbReference type="ARBA" id="ARBA00000085"/>
    </source>
</evidence>
<dbReference type="InterPro" id="IPR036097">
    <property type="entry name" value="HisK_dim/P_sf"/>
</dbReference>
<dbReference type="CDD" id="cd00082">
    <property type="entry name" value="HisKA"/>
    <property type="match status" value="1"/>
</dbReference>
<protein>
    <recommendedName>
        <fullName evidence="3">histidine kinase</fullName>
        <ecNumber evidence="3">2.7.13.3</ecNumber>
    </recommendedName>
</protein>
<dbReference type="PRINTS" id="PR00344">
    <property type="entry name" value="BCTRLSENSOR"/>
</dbReference>
<dbReference type="GO" id="GO:0005524">
    <property type="term" value="F:ATP binding"/>
    <property type="evidence" value="ECO:0007669"/>
    <property type="project" value="UniProtKB-KW"/>
</dbReference>
<evidence type="ECO:0000256" key="13">
    <source>
        <dbReference type="ARBA" id="ARBA00023012"/>
    </source>
</evidence>
<evidence type="ECO:0000256" key="7">
    <source>
        <dbReference type="ARBA" id="ARBA00022679"/>
    </source>
</evidence>
<dbReference type="InterPro" id="IPR050980">
    <property type="entry name" value="2C_sensor_his_kinase"/>
</dbReference>
<dbReference type="RefSeq" id="WP_055730241.1">
    <property type="nucleotide sequence ID" value="NZ_LMAR01000071.1"/>
</dbReference>
<accession>A0A0Q3I130</accession>
<evidence type="ECO:0000313" key="19">
    <source>
        <dbReference type="EMBL" id="KQK28469.1"/>
    </source>
</evidence>
<evidence type="ECO:0000256" key="6">
    <source>
        <dbReference type="ARBA" id="ARBA00022553"/>
    </source>
</evidence>
<organism evidence="19 20">
    <name type="scientific">Bosea thiooxidans</name>
    <dbReference type="NCBI Taxonomy" id="53254"/>
    <lineage>
        <taxon>Bacteria</taxon>
        <taxon>Pseudomonadati</taxon>
        <taxon>Pseudomonadota</taxon>
        <taxon>Alphaproteobacteria</taxon>
        <taxon>Hyphomicrobiales</taxon>
        <taxon>Boseaceae</taxon>
        <taxon>Bosea</taxon>
    </lineage>
</organism>
<dbReference type="EMBL" id="LMAR01000071">
    <property type="protein sequence ID" value="KQK28469.1"/>
    <property type="molecule type" value="Genomic_DNA"/>
</dbReference>
<keyword evidence="11" id="KW-0067">ATP-binding</keyword>
<keyword evidence="9" id="KW-0547">Nucleotide-binding</keyword>
<reference evidence="19 20" key="1">
    <citation type="submission" date="2015-10" db="EMBL/GenBank/DDBJ databases">
        <title>Draft genome of Bosea thiooxidans.</title>
        <authorList>
            <person name="Wang X."/>
        </authorList>
    </citation>
    <scope>NUCLEOTIDE SEQUENCE [LARGE SCALE GENOMIC DNA]</scope>
    <source>
        <strain evidence="19 20">CGMCC 9174</strain>
    </source>
</reference>
<dbReference type="GO" id="GO:0005886">
    <property type="term" value="C:plasma membrane"/>
    <property type="evidence" value="ECO:0007669"/>
    <property type="project" value="UniProtKB-SubCell"/>
</dbReference>
<feature type="region of interest" description="Disordered" evidence="15">
    <location>
        <begin position="454"/>
        <end position="485"/>
    </location>
</feature>
<dbReference type="PROSITE" id="PS50109">
    <property type="entry name" value="HIS_KIN"/>
    <property type="match status" value="1"/>
</dbReference>
<evidence type="ECO:0000259" key="17">
    <source>
        <dbReference type="PROSITE" id="PS50109"/>
    </source>
</evidence>
<evidence type="ECO:0000256" key="3">
    <source>
        <dbReference type="ARBA" id="ARBA00012438"/>
    </source>
</evidence>
<dbReference type="InterPro" id="IPR003660">
    <property type="entry name" value="HAMP_dom"/>
</dbReference>
<dbReference type="Pfam" id="PF00512">
    <property type="entry name" value="HisKA"/>
    <property type="match status" value="1"/>
</dbReference>
<dbReference type="SMART" id="SM00304">
    <property type="entry name" value="HAMP"/>
    <property type="match status" value="1"/>
</dbReference>
<feature type="transmembrane region" description="Helical" evidence="16">
    <location>
        <begin position="12"/>
        <end position="36"/>
    </location>
</feature>
<dbReference type="AlphaFoldDB" id="A0A0Q3I130"/>
<comment type="catalytic activity">
    <reaction evidence="1">
        <text>ATP + protein L-histidine = ADP + protein N-phospho-L-histidine.</text>
        <dbReference type="EC" id="2.7.13.3"/>
    </reaction>
</comment>
<dbReference type="CDD" id="cd06225">
    <property type="entry name" value="HAMP"/>
    <property type="match status" value="1"/>
</dbReference>
<evidence type="ECO:0000256" key="15">
    <source>
        <dbReference type="SAM" id="MobiDB-lite"/>
    </source>
</evidence>
<gene>
    <name evidence="19" type="ORF">ARD30_21840</name>
</gene>
<feature type="transmembrane region" description="Helical" evidence="16">
    <location>
        <begin position="172"/>
        <end position="193"/>
    </location>
</feature>
<keyword evidence="10" id="KW-0418">Kinase</keyword>
<keyword evidence="5" id="KW-0997">Cell inner membrane</keyword>
<comment type="caution">
    <text evidence="19">The sequence shown here is derived from an EMBL/GenBank/DDBJ whole genome shotgun (WGS) entry which is preliminary data.</text>
</comment>
<keyword evidence="20" id="KW-1185">Reference proteome</keyword>
<evidence type="ECO:0000256" key="9">
    <source>
        <dbReference type="ARBA" id="ARBA00022741"/>
    </source>
</evidence>
<dbReference type="PANTHER" id="PTHR44936:SF5">
    <property type="entry name" value="SENSOR HISTIDINE KINASE ENVZ"/>
    <property type="match status" value="1"/>
</dbReference>
<keyword evidence="12 16" id="KW-1133">Transmembrane helix</keyword>
<dbReference type="PANTHER" id="PTHR44936">
    <property type="entry name" value="SENSOR PROTEIN CREC"/>
    <property type="match status" value="1"/>
</dbReference>
<evidence type="ECO:0000313" key="20">
    <source>
        <dbReference type="Proteomes" id="UP000051562"/>
    </source>
</evidence>
<evidence type="ECO:0000256" key="8">
    <source>
        <dbReference type="ARBA" id="ARBA00022692"/>
    </source>
</evidence>
<dbReference type="InterPro" id="IPR036890">
    <property type="entry name" value="HATPase_C_sf"/>
</dbReference>
<dbReference type="InterPro" id="IPR003594">
    <property type="entry name" value="HATPase_dom"/>
</dbReference>
<dbReference type="SMART" id="SM00387">
    <property type="entry name" value="HATPase_c"/>
    <property type="match status" value="1"/>
</dbReference>
<feature type="compositionally biased region" description="Basic and acidic residues" evidence="15">
    <location>
        <begin position="473"/>
        <end position="485"/>
    </location>
</feature>
<dbReference type="Gene3D" id="3.30.565.10">
    <property type="entry name" value="Histidine kinase-like ATPase, C-terminal domain"/>
    <property type="match status" value="1"/>
</dbReference>
<keyword evidence="13" id="KW-0902">Two-component regulatory system</keyword>
<dbReference type="STRING" id="53254.SAMN05660750_00198"/>
<dbReference type="InterPro" id="IPR003661">
    <property type="entry name" value="HisK_dim/P_dom"/>
</dbReference>
<comment type="subcellular location">
    <subcellularLocation>
        <location evidence="2">Cell inner membrane</location>
        <topology evidence="2">Multi-pass membrane protein</topology>
    </subcellularLocation>
</comment>
<name>A0A0Q3I130_9HYPH</name>
<keyword evidence="8 16" id="KW-0812">Transmembrane</keyword>
<dbReference type="SMART" id="SM00388">
    <property type="entry name" value="HisKA"/>
    <property type="match status" value="1"/>
</dbReference>
<dbReference type="GO" id="GO:0000155">
    <property type="term" value="F:phosphorelay sensor kinase activity"/>
    <property type="evidence" value="ECO:0007669"/>
    <property type="project" value="InterPro"/>
</dbReference>
<dbReference type="EC" id="2.7.13.3" evidence="3"/>